<sequence length="200" mass="22882">MILYKLVVLGDGGVGKTALTIQLCLNHFVETYDPTIEDSYRKQVVIDDQPCVLEVLDTAGQEEYTALRDQWIRDGEGFLLVYSITARSTFERVERFRDQIIRVKDQDNVPMMLVGNKCDKAQEREVSFQEGQAMARRLGCDFVESSAKTCINVEKAFYTTVRMIRQLRDRRTGGGRSNTMMGGVTSSIRREKRRHKCAIL</sequence>
<evidence type="ECO:0000256" key="2">
    <source>
        <dbReference type="ARBA" id="ARBA00022741"/>
    </source>
</evidence>
<dbReference type="InterPro" id="IPR020849">
    <property type="entry name" value="Small_GTPase_Ras-type"/>
</dbReference>
<dbReference type="PRINTS" id="PR00449">
    <property type="entry name" value="RASTRNSFRMNG"/>
</dbReference>
<dbReference type="GO" id="GO:0005525">
    <property type="term" value="F:GTP binding"/>
    <property type="evidence" value="ECO:0007669"/>
    <property type="project" value="UniProtKB-KW"/>
</dbReference>
<name>A0A9W8M2N9_9FUNG</name>
<keyword evidence="2" id="KW-0547">Nucleotide-binding</keyword>
<evidence type="ECO:0000313" key="4">
    <source>
        <dbReference type="EMBL" id="KAJ2852442.1"/>
    </source>
</evidence>
<dbReference type="SMART" id="SM00175">
    <property type="entry name" value="RAB"/>
    <property type="match status" value="1"/>
</dbReference>
<dbReference type="InterPro" id="IPR005225">
    <property type="entry name" value="Small_GTP-bd"/>
</dbReference>
<dbReference type="InterPro" id="IPR027417">
    <property type="entry name" value="P-loop_NTPase"/>
</dbReference>
<dbReference type="FunFam" id="3.40.50.300:FF:000654">
    <property type="entry name" value="Small g-protein ras2"/>
    <property type="match status" value="1"/>
</dbReference>
<evidence type="ECO:0000256" key="3">
    <source>
        <dbReference type="ARBA" id="ARBA00023134"/>
    </source>
</evidence>
<dbReference type="SUPFAM" id="SSF52540">
    <property type="entry name" value="P-loop containing nucleoside triphosphate hydrolases"/>
    <property type="match status" value="1"/>
</dbReference>
<dbReference type="GO" id="GO:0003924">
    <property type="term" value="F:GTPase activity"/>
    <property type="evidence" value="ECO:0007669"/>
    <property type="project" value="InterPro"/>
</dbReference>
<dbReference type="GO" id="GO:0016020">
    <property type="term" value="C:membrane"/>
    <property type="evidence" value="ECO:0007669"/>
    <property type="project" value="InterPro"/>
</dbReference>
<comment type="caution">
    <text evidence="4">The sequence shown here is derived from an EMBL/GenBank/DDBJ whole genome shotgun (WGS) entry which is preliminary data.</text>
</comment>
<evidence type="ECO:0000256" key="1">
    <source>
        <dbReference type="ARBA" id="ARBA00008344"/>
    </source>
</evidence>
<dbReference type="Pfam" id="PF00071">
    <property type="entry name" value="Ras"/>
    <property type="match status" value="1"/>
</dbReference>
<dbReference type="OrthoDB" id="5976022at2759"/>
<keyword evidence="3" id="KW-0342">GTP-binding</keyword>
<gene>
    <name evidence="4" type="primary">ras2</name>
    <name evidence="4" type="ORF">IWW36_000329</name>
</gene>
<keyword evidence="5" id="KW-1185">Reference proteome</keyword>
<dbReference type="NCBIfam" id="TIGR00231">
    <property type="entry name" value="small_GTP"/>
    <property type="match status" value="1"/>
</dbReference>
<dbReference type="SMART" id="SM00174">
    <property type="entry name" value="RHO"/>
    <property type="match status" value="1"/>
</dbReference>
<dbReference type="Proteomes" id="UP001139887">
    <property type="component" value="Unassembled WGS sequence"/>
</dbReference>
<dbReference type="SMART" id="SM00173">
    <property type="entry name" value="RAS"/>
    <property type="match status" value="1"/>
</dbReference>
<dbReference type="EMBL" id="JANBUW010000003">
    <property type="protein sequence ID" value="KAJ2852442.1"/>
    <property type="molecule type" value="Genomic_DNA"/>
</dbReference>
<protein>
    <submittedName>
        <fullName evidence="4">RAS2 protein</fullName>
    </submittedName>
</protein>
<dbReference type="Gene3D" id="3.40.50.300">
    <property type="entry name" value="P-loop containing nucleotide triphosphate hydrolases"/>
    <property type="match status" value="1"/>
</dbReference>
<dbReference type="PROSITE" id="PS51420">
    <property type="entry name" value="RHO"/>
    <property type="match status" value="1"/>
</dbReference>
<dbReference type="PROSITE" id="PS51421">
    <property type="entry name" value="RAS"/>
    <property type="match status" value="1"/>
</dbReference>
<dbReference type="InterPro" id="IPR001806">
    <property type="entry name" value="Small_GTPase"/>
</dbReference>
<reference evidence="4" key="1">
    <citation type="submission" date="2022-07" db="EMBL/GenBank/DDBJ databases">
        <title>Phylogenomic reconstructions and comparative analyses of Kickxellomycotina fungi.</title>
        <authorList>
            <person name="Reynolds N.K."/>
            <person name="Stajich J.E."/>
            <person name="Barry K."/>
            <person name="Grigoriev I.V."/>
            <person name="Crous P."/>
            <person name="Smith M.E."/>
        </authorList>
    </citation>
    <scope>NUCLEOTIDE SEQUENCE</scope>
    <source>
        <strain evidence="4">NRRL 1566</strain>
    </source>
</reference>
<evidence type="ECO:0000313" key="5">
    <source>
        <dbReference type="Proteomes" id="UP001139887"/>
    </source>
</evidence>
<dbReference type="PANTHER" id="PTHR24070">
    <property type="entry name" value="RAS, DI-RAS, AND RHEB FAMILY MEMBERS OF SMALL GTPASE SUPERFAMILY"/>
    <property type="match status" value="1"/>
</dbReference>
<dbReference type="SMART" id="SM00176">
    <property type="entry name" value="RAN"/>
    <property type="match status" value="1"/>
</dbReference>
<dbReference type="PROSITE" id="PS51419">
    <property type="entry name" value="RAB"/>
    <property type="match status" value="1"/>
</dbReference>
<dbReference type="AlphaFoldDB" id="A0A9W8M2N9"/>
<organism evidence="4 5">
    <name type="scientific">Coemansia brasiliensis</name>
    <dbReference type="NCBI Taxonomy" id="2650707"/>
    <lineage>
        <taxon>Eukaryota</taxon>
        <taxon>Fungi</taxon>
        <taxon>Fungi incertae sedis</taxon>
        <taxon>Zoopagomycota</taxon>
        <taxon>Kickxellomycotina</taxon>
        <taxon>Kickxellomycetes</taxon>
        <taxon>Kickxellales</taxon>
        <taxon>Kickxellaceae</taxon>
        <taxon>Coemansia</taxon>
    </lineage>
</organism>
<accession>A0A9W8M2N9</accession>
<dbReference type="GO" id="GO:0007165">
    <property type="term" value="P:signal transduction"/>
    <property type="evidence" value="ECO:0007669"/>
    <property type="project" value="InterPro"/>
</dbReference>
<comment type="similarity">
    <text evidence="1">Belongs to the small GTPase superfamily. Ras family.</text>
</comment>
<proteinExistence type="inferred from homology"/>